<feature type="transmembrane region" description="Helical" evidence="1">
    <location>
        <begin position="134"/>
        <end position="155"/>
    </location>
</feature>
<sequence>MQSHALPSAATRIPSIASTYSRSGTLRYRLSMFAWCSVMALAMYYVWRNVGRYLDLSPETYGYFWPKRVWLWLHLSGGTTAVLLGPLQFVRRLRNAYPQTHRWTGRLYLAGLLCASIGATGLFVSTPLGWTTAYAFAVMIGAWLATAAMALLAILKREIEIHRAWMRRNYIITFAFVTFRLAGKIPGLYDLGTVAEVFTTFGWMSWVVPLLLSELLVSARQVLASKRPSPQLT</sequence>
<feature type="transmembrane region" description="Helical" evidence="1">
    <location>
        <begin position="30"/>
        <end position="47"/>
    </location>
</feature>
<proteinExistence type="predicted"/>
<feature type="transmembrane region" description="Helical" evidence="1">
    <location>
        <begin position="107"/>
        <end position="128"/>
    </location>
</feature>
<name>A0ABU1RTQ7_9GAMM</name>
<protein>
    <recommendedName>
        <fullName evidence="4">DUF2306 domain-containing protein</fullName>
    </recommendedName>
</protein>
<accession>A0ABU1RTQ7</accession>
<dbReference type="Proteomes" id="UP001254759">
    <property type="component" value="Unassembled WGS sequence"/>
</dbReference>
<keyword evidence="1" id="KW-1133">Transmembrane helix</keyword>
<gene>
    <name evidence="2" type="ORF">J2W94_002436</name>
</gene>
<evidence type="ECO:0008006" key="4">
    <source>
        <dbReference type="Google" id="ProtNLM"/>
    </source>
</evidence>
<comment type="caution">
    <text evidence="2">The sequence shown here is derived from an EMBL/GenBank/DDBJ whole genome shotgun (WGS) entry which is preliminary data.</text>
</comment>
<evidence type="ECO:0000256" key="1">
    <source>
        <dbReference type="SAM" id="Phobius"/>
    </source>
</evidence>
<feature type="transmembrane region" description="Helical" evidence="1">
    <location>
        <begin position="203"/>
        <end position="223"/>
    </location>
</feature>
<feature type="transmembrane region" description="Helical" evidence="1">
    <location>
        <begin position="69"/>
        <end position="87"/>
    </location>
</feature>
<dbReference type="EMBL" id="JAVDTT010000002">
    <property type="protein sequence ID" value="MDR6842151.1"/>
    <property type="molecule type" value="Genomic_DNA"/>
</dbReference>
<keyword evidence="3" id="KW-1185">Reference proteome</keyword>
<organism evidence="2 3">
    <name type="scientific">Pseudoxanthomonas sacheonensis</name>
    <dbReference type="NCBI Taxonomy" id="443615"/>
    <lineage>
        <taxon>Bacteria</taxon>
        <taxon>Pseudomonadati</taxon>
        <taxon>Pseudomonadota</taxon>
        <taxon>Gammaproteobacteria</taxon>
        <taxon>Lysobacterales</taxon>
        <taxon>Lysobacteraceae</taxon>
        <taxon>Pseudoxanthomonas</taxon>
    </lineage>
</organism>
<dbReference type="RefSeq" id="WP_310093615.1">
    <property type="nucleotide sequence ID" value="NZ_JAVDTT010000002.1"/>
</dbReference>
<dbReference type="InterPro" id="IPR018750">
    <property type="entry name" value="DUF2306_membrane"/>
</dbReference>
<dbReference type="Pfam" id="PF10067">
    <property type="entry name" value="DUF2306"/>
    <property type="match status" value="1"/>
</dbReference>
<keyword evidence="1" id="KW-0812">Transmembrane</keyword>
<evidence type="ECO:0000313" key="3">
    <source>
        <dbReference type="Proteomes" id="UP001254759"/>
    </source>
</evidence>
<reference evidence="2 3" key="1">
    <citation type="submission" date="2023-07" db="EMBL/GenBank/DDBJ databases">
        <title>Sorghum-associated microbial communities from plants grown in Nebraska, USA.</title>
        <authorList>
            <person name="Schachtman D."/>
        </authorList>
    </citation>
    <scope>NUCLEOTIDE SEQUENCE [LARGE SCALE GENOMIC DNA]</scope>
    <source>
        <strain evidence="2 3">BE107</strain>
    </source>
</reference>
<keyword evidence="1" id="KW-0472">Membrane</keyword>
<feature type="transmembrane region" description="Helical" evidence="1">
    <location>
        <begin position="167"/>
        <end position="183"/>
    </location>
</feature>
<evidence type="ECO:0000313" key="2">
    <source>
        <dbReference type="EMBL" id="MDR6842151.1"/>
    </source>
</evidence>